<dbReference type="GeneID" id="85495997"/>
<dbReference type="RefSeq" id="XP_060457392.1">
    <property type="nucleotide sequence ID" value="XM_060600838.1"/>
</dbReference>
<accession>A0AA48L542</accession>
<dbReference type="AlphaFoldDB" id="A0AA48L542"/>
<evidence type="ECO:0000313" key="4">
    <source>
        <dbReference type="EMBL" id="BEI92127.1"/>
    </source>
</evidence>
<evidence type="ECO:0000313" key="5">
    <source>
        <dbReference type="Proteomes" id="UP001233271"/>
    </source>
</evidence>
<name>A0AA48L542_9TREE</name>
<evidence type="ECO:0000256" key="3">
    <source>
        <dbReference type="ARBA" id="ARBA00022833"/>
    </source>
</evidence>
<reference evidence="4" key="1">
    <citation type="journal article" date="2023" name="BMC Genomics">
        <title>Chromosome-level genome assemblies of Cutaneotrichosporon spp. (Trichosporonales, Basidiomycota) reveal imbalanced evolution between nucleotide sequences and chromosome synteny.</title>
        <authorList>
            <person name="Kobayashi Y."/>
            <person name="Kayamori A."/>
            <person name="Aoki K."/>
            <person name="Shiwa Y."/>
            <person name="Matsutani M."/>
            <person name="Fujita N."/>
            <person name="Sugita T."/>
            <person name="Iwasaki W."/>
            <person name="Tanaka N."/>
            <person name="Takashima M."/>
        </authorList>
    </citation>
    <scope>NUCLEOTIDE SEQUENCE</scope>
    <source>
        <strain evidence="4">HIS019</strain>
    </source>
</reference>
<dbReference type="Pfam" id="PF05907">
    <property type="entry name" value="CXXC_Zn-b_euk"/>
    <property type="match status" value="1"/>
</dbReference>
<keyword evidence="5" id="KW-1185">Reference proteome</keyword>
<dbReference type="InterPro" id="IPR008584">
    <property type="entry name" value="CXXC_Zn-binding_euk"/>
</dbReference>
<dbReference type="Proteomes" id="UP001233271">
    <property type="component" value="Chromosome 4"/>
</dbReference>
<keyword evidence="2" id="KW-0479">Metal-binding</keyword>
<dbReference type="EMBL" id="AP028215">
    <property type="protein sequence ID" value="BEI92127.1"/>
    <property type="molecule type" value="Genomic_DNA"/>
</dbReference>
<sequence>MVKLLVQIGMEREGVTDIVPEDGYEFFFNVTCTSCREEHPKAISFNQTEVHELSGSRGSANFVWRCGNCKREQSCSFAPPVAKSIAPLPYSAENGQLAPFVALDCRGLEVTKFHFRGTWKAVGEESGAKFEVDLDEGEDRWDDYDEGAGVPVSISEFRSEVRRA</sequence>
<gene>
    <name evidence="4" type="ORF">CcaverHIS019_0409470</name>
</gene>
<dbReference type="SUPFAM" id="SSF141678">
    <property type="entry name" value="MAL13P1.257-like"/>
    <property type="match status" value="1"/>
</dbReference>
<evidence type="ECO:0000256" key="2">
    <source>
        <dbReference type="ARBA" id="ARBA00022723"/>
    </source>
</evidence>
<dbReference type="KEGG" id="ccac:CcaHIS019_0409470"/>
<evidence type="ECO:0008006" key="6">
    <source>
        <dbReference type="Google" id="ProtNLM"/>
    </source>
</evidence>
<dbReference type="GO" id="GO:0008270">
    <property type="term" value="F:zinc ion binding"/>
    <property type="evidence" value="ECO:0007669"/>
    <property type="project" value="TreeGrafter"/>
</dbReference>
<organism evidence="4 5">
    <name type="scientific">Cutaneotrichosporon cavernicola</name>
    <dbReference type="NCBI Taxonomy" id="279322"/>
    <lineage>
        <taxon>Eukaryota</taxon>
        <taxon>Fungi</taxon>
        <taxon>Dikarya</taxon>
        <taxon>Basidiomycota</taxon>
        <taxon>Agaricomycotina</taxon>
        <taxon>Tremellomycetes</taxon>
        <taxon>Trichosporonales</taxon>
        <taxon>Trichosporonaceae</taxon>
        <taxon>Cutaneotrichosporon</taxon>
    </lineage>
</organism>
<comment type="similarity">
    <text evidence="1">Belongs to the UPF0587 family.</text>
</comment>
<dbReference type="PANTHER" id="PTHR12857">
    <property type="entry name" value="CXXC MOTIF CONTAINING ZINC BINDING PROTEIN"/>
    <property type="match status" value="1"/>
</dbReference>
<keyword evidence="3" id="KW-0862">Zinc</keyword>
<proteinExistence type="inferred from homology"/>
<dbReference type="PANTHER" id="PTHR12857:SF0">
    <property type="entry name" value="CXXC MOTIF CONTAINING ZINC BINDING PROTEIN"/>
    <property type="match status" value="1"/>
</dbReference>
<protein>
    <recommendedName>
        <fullName evidence="6">DUF866-domain-containing protein</fullName>
    </recommendedName>
</protein>
<evidence type="ECO:0000256" key="1">
    <source>
        <dbReference type="ARBA" id="ARBA00007818"/>
    </source>
</evidence>